<dbReference type="PANTHER" id="PTHR11124">
    <property type="entry name" value="VACUOLAR SORTING PROTEIN VPS29"/>
    <property type="match status" value="1"/>
</dbReference>
<protein>
    <recommendedName>
        <fullName evidence="1">Calcineurin-like phosphoesterase domain-containing protein</fullName>
    </recommendedName>
</protein>
<dbReference type="InterPro" id="IPR000979">
    <property type="entry name" value="Phosphodiesterase_MJ0936/Vps29"/>
</dbReference>
<sequence>MINLKIAIISDTHIHKHGDKLQALIKNRLSSVDLIIHAGDYTDIRAVTLLQKTQKFLGVWGNNDKASIREITKEKEILKVENYKIGIYHGHGMRSTTIDNAYYAFSDDAVDIIVYGHSHQPSISTRKKVLMLNPGSPTSKRKERWYSYIILEICQNNIFASLHLYE</sequence>
<dbReference type="InterPro" id="IPR024654">
    <property type="entry name" value="Calcineurin-like_PHP_lpxH"/>
</dbReference>
<dbReference type="AlphaFoldDB" id="A0A645EQJ1"/>
<organism evidence="2">
    <name type="scientific">bioreactor metagenome</name>
    <dbReference type="NCBI Taxonomy" id="1076179"/>
    <lineage>
        <taxon>unclassified sequences</taxon>
        <taxon>metagenomes</taxon>
        <taxon>ecological metagenomes</taxon>
    </lineage>
</organism>
<dbReference type="InterPro" id="IPR029052">
    <property type="entry name" value="Metallo-depent_PP-like"/>
</dbReference>
<evidence type="ECO:0000313" key="2">
    <source>
        <dbReference type="EMBL" id="MPN04295.1"/>
    </source>
</evidence>
<comment type="caution">
    <text evidence="2">The sequence shown here is derived from an EMBL/GenBank/DDBJ whole genome shotgun (WGS) entry which is preliminary data.</text>
</comment>
<dbReference type="Pfam" id="PF12850">
    <property type="entry name" value="Metallophos_2"/>
    <property type="match status" value="1"/>
</dbReference>
<evidence type="ECO:0000259" key="1">
    <source>
        <dbReference type="Pfam" id="PF12850"/>
    </source>
</evidence>
<dbReference type="SUPFAM" id="SSF56300">
    <property type="entry name" value="Metallo-dependent phosphatases"/>
    <property type="match status" value="1"/>
</dbReference>
<dbReference type="NCBIfam" id="TIGR00040">
    <property type="entry name" value="yfcE"/>
    <property type="match status" value="1"/>
</dbReference>
<proteinExistence type="predicted"/>
<name>A0A645EQJ1_9ZZZZ</name>
<dbReference type="Gene3D" id="3.60.21.10">
    <property type="match status" value="1"/>
</dbReference>
<gene>
    <name evidence="2" type="ORF">SDC9_151531</name>
</gene>
<feature type="domain" description="Calcineurin-like phosphoesterase" evidence="1">
    <location>
        <begin position="4"/>
        <end position="155"/>
    </location>
</feature>
<accession>A0A645EQJ1</accession>
<reference evidence="2" key="1">
    <citation type="submission" date="2019-08" db="EMBL/GenBank/DDBJ databases">
        <authorList>
            <person name="Kucharzyk K."/>
            <person name="Murdoch R.W."/>
            <person name="Higgins S."/>
            <person name="Loffler F."/>
        </authorList>
    </citation>
    <scope>NUCLEOTIDE SEQUENCE</scope>
</reference>
<dbReference type="EMBL" id="VSSQ01050218">
    <property type="protein sequence ID" value="MPN04295.1"/>
    <property type="molecule type" value="Genomic_DNA"/>
</dbReference>